<dbReference type="NCBIfam" id="NF009053">
    <property type="entry name" value="PRK12387.1"/>
    <property type="match status" value="1"/>
</dbReference>
<reference evidence="7 8" key="1">
    <citation type="submission" date="2016-02" db="EMBL/GenBank/DDBJ databases">
        <authorList>
            <consortium name="Pathogen Informatics"/>
        </authorList>
    </citation>
    <scope>NUCLEOTIDE SEQUENCE [LARGE SCALE GENOMIC DNA]</scope>
    <source>
        <strain evidence="7 8">RC20</strain>
    </source>
</reference>
<dbReference type="EC" id="1.6.5.11" evidence="7"/>
<dbReference type="PANTHER" id="PTHR10849">
    <property type="entry name" value="NADH DEHYDROGENASE UBIQUINONE IRON-SULFUR PROTEIN 8, MITOCHONDRIAL"/>
    <property type="match status" value="1"/>
</dbReference>
<keyword evidence="3" id="KW-0677">Repeat</keyword>
<keyword evidence="2" id="KW-0479">Metal-binding</keyword>
<dbReference type="GO" id="GO:0016829">
    <property type="term" value="F:lyase activity"/>
    <property type="evidence" value="ECO:0007669"/>
    <property type="project" value="UniProtKB-KW"/>
</dbReference>
<keyword evidence="5" id="KW-0411">Iron-sulfur</keyword>
<dbReference type="InterPro" id="IPR017900">
    <property type="entry name" value="4Fe4S_Fe_S_CS"/>
</dbReference>
<evidence type="ECO:0000256" key="1">
    <source>
        <dbReference type="ARBA" id="ARBA00022485"/>
    </source>
</evidence>
<dbReference type="PANTHER" id="PTHR10849:SF35">
    <property type="entry name" value="FORMATE HYDROGENLYASE SUBUNIT 6-RELATED"/>
    <property type="match status" value="1"/>
</dbReference>
<keyword evidence="1" id="KW-0004">4Fe-4S</keyword>
<dbReference type="PROSITE" id="PS00198">
    <property type="entry name" value="4FE4S_FER_1"/>
    <property type="match status" value="2"/>
</dbReference>
<dbReference type="EMBL" id="FIZP01000004">
    <property type="protein sequence ID" value="CZE47858.1"/>
    <property type="molecule type" value="Genomic_DNA"/>
</dbReference>
<dbReference type="GO" id="GO:0046872">
    <property type="term" value="F:metal ion binding"/>
    <property type="evidence" value="ECO:0007669"/>
    <property type="project" value="UniProtKB-KW"/>
</dbReference>
<dbReference type="OrthoDB" id="9803192at2"/>
<evidence type="ECO:0000313" key="8">
    <source>
        <dbReference type="Proteomes" id="UP000069632"/>
    </source>
</evidence>
<dbReference type="GO" id="GO:0051539">
    <property type="term" value="F:4 iron, 4 sulfur cluster binding"/>
    <property type="evidence" value="ECO:0007669"/>
    <property type="project" value="UniProtKB-KW"/>
</dbReference>
<dbReference type="InterPro" id="IPR010226">
    <property type="entry name" value="NADH_quinone_OxRdtase_chainI"/>
</dbReference>
<dbReference type="GO" id="GO:0016020">
    <property type="term" value="C:membrane"/>
    <property type="evidence" value="ECO:0007669"/>
    <property type="project" value="InterPro"/>
</dbReference>
<dbReference type="InterPro" id="IPR017896">
    <property type="entry name" value="4Fe4S_Fe-S-bd"/>
</dbReference>
<evidence type="ECO:0000256" key="5">
    <source>
        <dbReference type="ARBA" id="ARBA00023014"/>
    </source>
</evidence>
<dbReference type="Gene3D" id="3.30.70.3270">
    <property type="match status" value="1"/>
</dbReference>
<evidence type="ECO:0000313" key="7">
    <source>
        <dbReference type="EMBL" id="CZE47858.1"/>
    </source>
</evidence>
<dbReference type="GO" id="GO:0009060">
    <property type="term" value="P:aerobic respiration"/>
    <property type="evidence" value="ECO:0007669"/>
    <property type="project" value="TreeGrafter"/>
</dbReference>
<evidence type="ECO:0000256" key="4">
    <source>
        <dbReference type="ARBA" id="ARBA00023004"/>
    </source>
</evidence>
<proteinExistence type="predicted"/>
<dbReference type="AlphaFoldDB" id="A0A128EHQ2"/>
<dbReference type="RefSeq" id="WP_075540233.1">
    <property type="nucleotide sequence ID" value="NZ_CP053844.1"/>
</dbReference>
<keyword evidence="8" id="KW-1185">Reference proteome</keyword>
<dbReference type="Pfam" id="PF12838">
    <property type="entry name" value="Fer4_7"/>
    <property type="match status" value="1"/>
</dbReference>
<name>A0A128EHQ2_9BACT</name>
<evidence type="ECO:0000256" key="3">
    <source>
        <dbReference type="ARBA" id="ARBA00022737"/>
    </source>
</evidence>
<keyword evidence="7" id="KW-0560">Oxidoreductase</keyword>
<feature type="domain" description="4Fe-4S ferredoxin-type" evidence="6">
    <location>
        <begin position="66"/>
        <end position="95"/>
    </location>
</feature>
<evidence type="ECO:0000256" key="2">
    <source>
        <dbReference type="ARBA" id="ARBA00022723"/>
    </source>
</evidence>
<sequence>MMKLFDITQKYGKATYAYPFEPYKVQENFRGQPTYTYELCIGCAACGVACPSNAIEVKMNESKDKLIWRFDCARCIFCGRCDEVCPTRAVKLSDSFELAVKFDKSALIQKGELEIQKCKCCGKPFVSKRLINYTFEKLSSANLLPDRLEEAKEYLYICPECKKANSVKRITRGEEKGMK</sequence>
<protein>
    <submittedName>
        <fullName evidence="7">Formate hydrogenlyase complex iron-sulfur subunit</fullName>
        <ecNumber evidence="7">1.6.5.11</ecNumber>
    </submittedName>
</protein>
<dbReference type="GO" id="GO:0003954">
    <property type="term" value="F:NADH dehydrogenase activity"/>
    <property type="evidence" value="ECO:0007669"/>
    <property type="project" value="TreeGrafter"/>
</dbReference>
<gene>
    <name evidence="7" type="primary">nuoI_2</name>
    <name evidence="7" type="ORF">ERS672216_01102</name>
</gene>
<accession>A0A128EHQ2</accession>
<keyword evidence="7" id="KW-0456">Lyase</keyword>
<organism evidence="7 8">
    <name type="scientific">Campylobacter geochelonis</name>
    <dbReference type="NCBI Taxonomy" id="1780362"/>
    <lineage>
        <taxon>Bacteria</taxon>
        <taxon>Pseudomonadati</taxon>
        <taxon>Campylobacterota</taxon>
        <taxon>Epsilonproteobacteria</taxon>
        <taxon>Campylobacterales</taxon>
        <taxon>Campylobacteraceae</taxon>
        <taxon>Campylobacter</taxon>
    </lineage>
</organism>
<feature type="domain" description="4Fe-4S ferredoxin-type" evidence="6">
    <location>
        <begin position="31"/>
        <end position="60"/>
    </location>
</feature>
<dbReference type="SUPFAM" id="SSF54862">
    <property type="entry name" value="4Fe-4S ferredoxins"/>
    <property type="match status" value="1"/>
</dbReference>
<keyword evidence="4" id="KW-0408">Iron</keyword>
<evidence type="ECO:0000259" key="6">
    <source>
        <dbReference type="PROSITE" id="PS51379"/>
    </source>
</evidence>
<dbReference type="PROSITE" id="PS51379">
    <property type="entry name" value="4FE4S_FER_2"/>
    <property type="match status" value="2"/>
</dbReference>
<dbReference type="Proteomes" id="UP000069632">
    <property type="component" value="Unassembled WGS sequence"/>
</dbReference>